<keyword evidence="5" id="KW-1185">Reference proteome</keyword>
<evidence type="ECO:0000313" key="5">
    <source>
        <dbReference type="Proteomes" id="UP000321230"/>
    </source>
</evidence>
<evidence type="ECO:0000256" key="3">
    <source>
        <dbReference type="ARBA" id="ARBA00022989"/>
    </source>
</evidence>
<dbReference type="SUPFAM" id="SSF53448">
    <property type="entry name" value="Nucleotide-diphospho-sugar transferases"/>
    <property type="match status" value="1"/>
</dbReference>
<keyword evidence="3" id="KW-1133">Transmembrane helix</keyword>
<evidence type="ECO:0000256" key="1">
    <source>
        <dbReference type="ARBA" id="ARBA00004167"/>
    </source>
</evidence>
<sequence>MKVSLVAILRDEAPDILAWLGWHIMTGVDTFILFDDGSKDGTLDLLRDTATLHDIRIYAIDYSVDPHLHRQRLAYTIALNGLQDEFDWVGLLDADEYLLLCRHKNLKEFLNGFGEDVGAVGINWCNYGSNGYVIKPIMPPFYAFTRHYLPDHYVNQHVKSFVRPASWSGEWNNFHYFENDRRYVNPDGHDIVWSETLGRTQGLPAWNTAKIMHYQLRSMEQYVERARRRSDILVRPEGFTQCDHNDLYDPRPFQHTTVVMDWVRRAVEQGCARTLDALDIEDFNEATHLPPSEPALRLLGIKPMEGDDLDIVNGSIHLVKDGENSHQLLALQIGEIKKKVFLIVINSEGNLINFRIDEDTRVLGNLSYELIATASPDLFALQQAAYKTYLTAMPLPHGGAVIADRRKIQEWELFRVRTFDRGEIIIKLYNSPFLTFLRRALSKPITIPAIARLAREDMRKTIACLPILLSAMSEEDAKMLKSRLGVLIRYIL</sequence>
<evidence type="ECO:0000256" key="2">
    <source>
        <dbReference type="ARBA" id="ARBA00022692"/>
    </source>
</evidence>
<dbReference type="InterPro" id="IPR029044">
    <property type="entry name" value="Nucleotide-diphossugar_trans"/>
</dbReference>
<proteinExistence type="predicted"/>
<dbReference type="PANTHER" id="PTHR21461">
    <property type="entry name" value="GLYCOSYLTRANSFERASE FAMILY 92 PROTEIN"/>
    <property type="match status" value="1"/>
</dbReference>
<dbReference type="PANTHER" id="PTHR21461:SF69">
    <property type="entry name" value="GLYCOSYLTRANSFERASE FAMILY 92 PROTEIN"/>
    <property type="match status" value="1"/>
</dbReference>
<dbReference type="OrthoDB" id="1997677at2"/>
<comment type="subcellular location">
    <subcellularLocation>
        <location evidence="1">Membrane</location>
        <topology evidence="1">Single-pass membrane protein</topology>
    </subcellularLocation>
</comment>
<dbReference type="RefSeq" id="WP_146793105.1">
    <property type="nucleotide sequence ID" value="NZ_BARC01000005.1"/>
</dbReference>
<dbReference type="CDD" id="cd00257">
    <property type="entry name" value="beta-trefoil_FSCN-like"/>
    <property type="match status" value="1"/>
</dbReference>
<dbReference type="GO" id="GO:0005737">
    <property type="term" value="C:cytoplasm"/>
    <property type="evidence" value="ECO:0007669"/>
    <property type="project" value="TreeGrafter"/>
</dbReference>
<keyword evidence="3" id="KW-0472">Membrane</keyword>
<dbReference type="AlphaFoldDB" id="A0A511AW73"/>
<dbReference type="GO" id="GO:0016020">
    <property type="term" value="C:membrane"/>
    <property type="evidence" value="ECO:0007669"/>
    <property type="project" value="UniProtKB-SubCell"/>
</dbReference>
<organism evidence="4 5">
    <name type="scientific">Gluconobacter wancherniae NBRC 103581</name>
    <dbReference type="NCBI Taxonomy" id="656744"/>
    <lineage>
        <taxon>Bacteria</taxon>
        <taxon>Pseudomonadati</taxon>
        <taxon>Pseudomonadota</taxon>
        <taxon>Alphaproteobacteria</taxon>
        <taxon>Acetobacterales</taxon>
        <taxon>Acetobacteraceae</taxon>
        <taxon>Gluconobacter</taxon>
    </lineage>
</organism>
<accession>A0A511AW73</accession>
<protein>
    <submittedName>
        <fullName evidence="4">Uncharacterized protein</fullName>
    </submittedName>
</protein>
<name>A0A511AW73_9PROT</name>
<dbReference type="EMBL" id="BJUZ01000001">
    <property type="protein sequence ID" value="GEK92406.1"/>
    <property type="molecule type" value="Genomic_DNA"/>
</dbReference>
<reference evidence="4 5" key="1">
    <citation type="submission" date="2019-07" db="EMBL/GenBank/DDBJ databases">
        <title>Whole genome shotgun sequence of Gluconobacter wancherniae NBRC 103581.</title>
        <authorList>
            <person name="Hosoyama A."/>
            <person name="Uohara A."/>
            <person name="Ohji S."/>
            <person name="Ichikawa N."/>
        </authorList>
    </citation>
    <scope>NUCLEOTIDE SEQUENCE [LARGE SCALE GENOMIC DNA]</scope>
    <source>
        <strain evidence="4 5">NBRC 103581</strain>
    </source>
</reference>
<dbReference type="Pfam" id="PF13704">
    <property type="entry name" value="Glyco_tranf_2_4"/>
    <property type="match status" value="1"/>
</dbReference>
<dbReference type="Gene3D" id="3.90.550.10">
    <property type="entry name" value="Spore Coat Polysaccharide Biosynthesis Protein SpsA, Chain A"/>
    <property type="match status" value="1"/>
</dbReference>
<dbReference type="GO" id="GO:0016757">
    <property type="term" value="F:glycosyltransferase activity"/>
    <property type="evidence" value="ECO:0007669"/>
    <property type="project" value="TreeGrafter"/>
</dbReference>
<comment type="caution">
    <text evidence="4">The sequence shown here is derived from an EMBL/GenBank/DDBJ whole genome shotgun (WGS) entry which is preliminary data.</text>
</comment>
<keyword evidence="2" id="KW-0812">Transmembrane</keyword>
<dbReference type="Proteomes" id="UP000321230">
    <property type="component" value="Unassembled WGS sequence"/>
</dbReference>
<gene>
    <name evidence="4" type="ORF">GWA01_01760</name>
</gene>
<evidence type="ECO:0000313" key="4">
    <source>
        <dbReference type="EMBL" id="GEK92406.1"/>
    </source>
</evidence>